<proteinExistence type="inferred from homology"/>
<dbReference type="PROSITE" id="PS00107">
    <property type="entry name" value="PROTEIN_KINASE_ATP"/>
    <property type="match status" value="1"/>
</dbReference>
<protein>
    <submittedName>
        <fullName evidence="8">Uncharacterized protein</fullName>
    </submittedName>
</protein>
<feature type="domain" description="Protein kinase" evidence="7">
    <location>
        <begin position="343"/>
        <end position="626"/>
    </location>
</feature>
<dbReference type="GO" id="GO:0004672">
    <property type="term" value="F:protein kinase activity"/>
    <property type="evidence" value="ECO:0007669"/>
    <property type="project" value="InterPro"/>
</dbReference>
<dbReference type="Pfam" id="PF00069">
    <property type="entry name" value="Pkinase"/>
    <property type="match status" value="1"/>
</dbReference>
<dbReference type="OrthoDB" id="504170at2759"/>
<dbReference type="FunFam" id="3.30.200.20:FF:000470">
    <property type="entry name" value="Serine/threonine-protein kinase RAD53"/>
    <property type="match status" value="1"/>
</dbReference>
<feature type="region of interest" description="Disordered" evidence="5">
    <location>
        <begin position="679"/>
        <end position="738"/>
    </location>
</feature>
<dbReference type="PROSITE" id="PS50006">
    <property type="entry name" value="FHA_DOMAIN"/>
    <property type="match status" value="1"/>
</dbReference>
<dbReference type="Proteomes" id="UP000053317">
    <property type="component" value="Unassembled WGS sequence"/>
</dbReference>
<feature type="region of interest" description="Disordered" evidence="5">
    <location>
        <begin position="93"/>
        <end position="119"/>
    </location>
</feature>
<dbReference type="CDD" id="cd00060">
    <property type="entry name" value="FHA"/>
    <property type="match status" value="1"/>
</dbReference>
<evidence type="ECO:0000259" key="7">
    <source>
        <dbReference type="PROSITE" id="PS50011"/>
    </source>
</evidence>
<feature type="region of interest" description="Disordered" evidence="5">
    <location>
        <begin position="1155"/>
        <end position="1180"/>
    </location>
</feature>
<feature type="compositionally biased region" description="Polar residues" evidence="5">
    <location>
        <begin position="93"/>
        <end position="109"/>
    </location>
</feature>
<accession>A0A0G2GCX1</accession>
<feature type="compositionally biased region" description="Low complexity" evidence="5">
    <location>
        <begin position="725"/>
        <end position="736"/>
    </location>
</feature>
<dbReference type="SMART" id="SM00240">
    <property type="entry name" value="FHA"/>
    <property type="match status" value="1"/>
</dbReference>
<dbReference type="Gene3D" id="2.60.200.20">
    <property type="match status" value="1"/>
</dbReference>
<evidence type="ECO:0000256" key="5">
    <source>
        <dbReference type="SAM" id="MobiDB-lite"/>
    </source>
</evidence>
<evidence type="ECO:0000256" key="2">
    <source>
        <dbReference type="ARBA" id="ARBA00022741"/>
    </source>
</evidence>
<dbReference type="InterPro" id="IPR000253">
    <property type="entry name" value="FHA_dom"/>
</dbReference>
<comment type="similarity">
    <text evidence="1">Belongs to the protein kinase superfamily. CAMK Ser/Thr protein kinase family. CHEK2 subfamily.</text>
</comment>
<feature type="domain" description="FHA" evidence="6">
    <location>
        <begin position="201"/>
        <end position="254"/>
    </location>
</feature>
<feature type="compositionally biased region" description="Low complexity" evidence="5">
    <location>
        <begin position="841"/>
        <end position="855"/>
    </location>
</feature>
<dbReference type="InterPro" id="IPR008271">
    <property type="entry name" value="Ser/Thr_kinase_AS"/>
</dbReference>
<evidence type="ECO:0000256" key="1">
    <source>
        <dbReference type="ARBA" id="ARBA00005575"/>
    </source>
</evidence>
<feature type="region of interest" description="Disordered" evidence="5">
    <location>
        <begin position="831"/>
        <end position="903"/>
    </location>
</feature>
<dbReference type="SMART" id="SM00220">
    <property type="entry name" value="S_TKc"/>
    <property type="match status" value="1"/>
</dbReference>
<dbReference type="InterPro" id="IPR000719">
    <property type="entry name" value="Prot_kinase_dom"/>
</dbReference>
<feature type="compositionally biased region" description="Low complexity" evidence="5">
    <location>
        <begin position="1160"/>
        <end position="1180"/>
    </location>
</feature>
<keyword evidence="9" id="KW-1185">Reference proteome</keyword>
<dbReference type="Pfam" id="PF00498">
    <property type="entry name" value="FHA"/>
    <property type="match status" value="1"/>
</dbReference>
<keyword evidence="2 4" id="KW-0547">Nucleotide-binding</keyword>
<evidence type="ECO:0000313" key="9">
    <source>
        <dbReference type="Proteomes" id="UP000053317"/>
    </source>
</evidence>
<dbReference type="GO" id="GO:0005634">
    <property type="term" value="C:nucleus"/>
    <property type="evidence" value="ECO:0007669"/>
    <property type="project" value="TreeGrafter"/>
</dbReference>
<dbReference type="PANTHER" id="PTHR24345">
    <property type="entry name" value="SERINE/THREONINE-PROTEIN KINASE PLK"/>
    <property type="match status" value="1"/>
</dbReference>
<dbReference type="SUPFAM" id="SSF49879">
    <property type="entry name" value="SMAD/FHA domain"/>
    <property type="match status" value="1"/>
</dbReference>
<evidence type="ECO:0000313" key="8">
    <source>
        <dbReference type="EMBL" id="KKY21498.1"/>
    </source>
</evidence>
<sequence length="1180" mass="131912">MDFANKPKGAGQKRERSLEGPLEARAATRRKLAGLGTQQAERPLPSLPRYRSKELYQKQHRIPEKTYKINSQLLPTGCLKHCPQEPIITSTSSVETTMDEATQPSTQPYNDPRRIGRNNSGMSDHDLLDVICILHPMNTLALDVVRNMMITKPQHVLQNDDILDGFDPDDLQMNLIMQSPGFERDLALRMSSEVKNPEMGFTFGRNRDRCDIVLADESEKNISNIHFGISLNENGILMLEDRSTNGTAVDGDFYRKIAGPTSATTMLQPNSTISIFTRRRVRKVQETIEFMVRYPSRGEYAQEYNNRLREYIIQLHGMDSTIAPTVSTYDTHFGMYWDGGSNYNVVGNLGKGAFAVVYKIATKRDGRVYAAKEVDKRRFMKNGVLDLKVENEMKIMSLLRHPNIVQYEDYFDYSHWIYIIMEFVPGGELSAYLSRRGAIPEPVGQDITRQILHALDYLHKRGITHRDIKPDNILISNYQPLTVKLSDFGLSKCIQDQETFLKTFCGTLLYCAPEVYPDYANYRTNLPVKRRRGDGRSKTSPYSQAVDIWSFGAVLYHILCNKPPIMVRGDDRGAVMLNNIMTHDVDYTPLRLLNISERAISFISGLLNRDPAMRPTEAMCFQHEWIVDVPDRFDYSQVNDDLPPDYQLNAIEEIEEDAWDGNGELQLYDNGKENIIPTESDELRPVEDRVDPRFQSKRQRLRGGGDPTDEDVNTPSGGVKYPVLPTSDSSPMTSPSKGAPRLFGEIPQSALQSSGIFSRAVDDHFDIPALRKNVEKISVNDFFPASDKVISSSEASTKVEERTANPNTVAPIRQGGISSLYGAESDLRDLNMYSPEGYQSDGATPDTGDTTTPQTREVTPAQTEPFPNMLLNEMAPPPVPGDLRRKSANQLDSPPSLHDQNTTIPHTVANHYTDAQGHDRQNNQADKSESARSSGKEAEAGSSTFSAKVGLLVDNARANENTPPAAATDPQQLTFSTISAFNGAPSMPKRLGRIFTTPGSIISAEIPLTSLRMIYGRGMDSTHKFPDVKDIRIPKYGLKLAFHSNEISNLVEYLSSGQPFSLIHDLYVSITTSATRGIYINDVHLPHQDSLAGGYYWGKVQTGDVVTLYDGENVEGNQEYLKFEIEINYGDSAKMRREGDEPFCVHWTQKRKGAHTEFQGTTSTSTPGAAGSPGTTIGRD</sequence>
<dbReference type="SUPFAM" id="SSF56112">
    <property type="entry name" value="Protein kinase-like (PK-like)"/>
    <property type="match status" value="1"/>
</dbReference>
<feature type="compositionally biased region" description="Basic and acidic residues" evidence="5">
    <location>
        <begin position="917"/>
        <end position="939"/>
    </location>
</feature>
<feature type="region of interest" description="Disordered" evidence="5">
    <location>
        <begin position="794"/>
        <end position="814"/>
    </location>
</feature>
<evidence type="ECO:0000256" key="3">
    <source>
        <dbReference type="ARBA" id="ARBA00022840"/>
    </source>
</evidence>
<dbReference type="InterPro" id="IPR017441">
    <property type="entry name" value="Protein_kinase_ATP_BS"/>
</dbReference>
<gene>
    <name evidence="8" type="ORF">UCRPC4_g03602</name>
</gene>
<feature type="region of interest" description="Disordered" evidence="5">
    <location>
        <begin position="1"/>
        <end position="51"/>
    </location>
</feature>
<evidence type="ECO:0000256" key="4">
    <source>
        <dbReference type="PROSITE-ProRule" id="PRU10141"/>
    </source>
</evidence>
<dbReference type="InterPro" id="IPR008984">
    <property type="entry name" value="SMAD_FHA_dom_sf"/>
</dbReference>
<dbReference type="Gene3D" id="1.10.510.10">
    <property type="entry name" value="Transferase(Phosphotransferase) domain 1"/>
    <property type="match status" value="1"/>
</dbReference>
<feature type="compositionally biased region" description="Basic and acidic residues" evidence="5">
    <location>
        <begin position="681"/>
        <end position="694"/>
    </location>
</feature>
<dbReference type="AlphaFoldDB" id="A0A0G2GCX1"/>
<dbReference type="EMBL" id="LCWF01000084">
    <property type="protein sequence ID" value="KKY21498.1"/>
    <property type="molecule type" value="Genomic_DNA"/>
</dbReference>
<comment type="caution">
    <text evidence="8">The sequence shown here is derived from an EMBL/GenBank/DDBJ whole genome shotgun (WGS) entry which is preliminary data.</text>
</comment>
<evidence type="ECO:0000259" key="6">
    <source>
        <dbReference type="PROSITE" id="PS50006"/>
    </source>
</evidence>
<dbReference type="PROSITE" id="PS50011">
    <property type="entry name" value="PROTEIN_KINASE_DOM"/>
    <property type="match status" value="1"/>
</dbReference>
<keyword evidence="3 4" id="KW-0067">ATP-binding</keyword>
<reference evidence="8 9" key="1">
    <citation type="submission" date="2015-05" db="EMBL/GenBank/DDBJ databases">
        <title>Distinctive expansion of gene families associated with plant cell wall degradation and secondary metabolism in the genomes of grapevine trunk pathogens.</title>
        <authorList>
            <person name="Lawrence D.P."/>
            <person name="Travadon R."/>
            <person name="Rolshausen P.E."/>
            <person name="Baumgartner K."/>
        </authorList>
    </citation>
    <scope>NUCLEOTIDE SEQUENCE [LARGE SCALE GENOMIC DNA]</scope>
    <source>
        <strain evidence="8">UCRPC4</strain>
    </source>
</reference>
<feature type="region of interest" description="Disordered" evidence="5">
    <location>
        <begin position="917"/>
        <end position="944"/>
    </location>
</feature>
<name>A0A0G2GCX1_PHACM</name>
<feature type="compositionally biased region" description="Polar residues" evidence="5">
    <location>
        <begin position="888"/>
        <end position="903"/>
    </location>
</feature>
<feature type="binding site" evidence="4">
    <location>
        <position position="372"/>
    </location>
    <ligand>
        <name>ATP</name>
        <dbReference type="ChEBI" id="CHEBI:30616"/>
    </ligand>
</feature>
<dbReference type="PROSITE" id="PS00108">
    <property type="entry name" value="PROTEIN_KINASE_ST"/>
    <property type="match status" value="1"/>
</dbReference>
<reference evidence="8 9" key="2">
    <citation type="submission" date="2015-05" db="EMBL/GenBank/DDBJ databases">
        <authorList>
            <person name="Morales-Cruz A."/>
            <person name="Amrine K.C."/>
            <person name="Cantu D."/>
        </authorList>
    </citation>
    <scope>NUCLEOTIDE SEQUENCE [LARGE SCALE GENOMIC DNA]</scope>
    <source>
        <strain evidence="8">UCRPC4</strain>
    </source>
</reference>
<dbReference type="GO" id="GO:0005524">
    <property type="term" value="F:ATP binding"/>
    <property type="evidence" value="ECO:0007669"/>
    <property type="project" value="UniProtKB-UniRule"/>
</dbReference>
<dbReference type="InterPro" id="IPR011009">
    <property type="entry name" value="Kinase-like_dom_sf"/>
</dbReference>
<organism evidence="8 9">
    <name type="scientific">Phaeomoniella chlamydospora</name>
    <name type="common">Phaeoacremonium chlamydosporum</name>
    <dbReference type="NCBI Taxonomy" id="158046"/>
    <lineage>
        <taxon>Eukaryota</taxon>
        <taxon>Fungi</taxon>
        <taxon>Dikarya</taxon>
        <taxon>Ascomycota</taxon>
        <taxon>Pezizomycotina</taxon>
        <taxon>Eurotiomycetes</taxon>
        <taxon>Chaetothyriomycetidae</taxon>
        <taxon>Phaeomoniellales</taxon>
        <taxon>Phaeomoniellaceae</taxon>
        <taxon>Phaeomoniella</taxon>
    </lineage>
</organism>